<dbReference type="SUPFAM" id="SSF51703">
    <property type="entry name" value="Cobalamin (vitamin B12)-dependent enzymes"/>
    <property type="match status" value="1"/>
</dbReference>
<protein>
    <submittedName>
        <fullName evidence="2">Methylmalonyl-CoA mutase small subunit</fullName>
        <ecNumber evidence="2">5.4.99.2</ecNumber>
    </submittedName>
</protein>
<reference evidence="3" key="1">
    <citation type="submission" date="2015-10" db="EMBL/GenBank/DDBJ databases">
        <title>Niche specialization of a soil ammonia-oxidizing archaeon, Candidatus Nitrosocosmicus oleophilus.</title>
        <authorList>
            <person name="Jung M.-Y."/>
            <person name="Rhee S.-K."/>
        </authorList>
    </citation>
    <scope>NUCLEOTIDE SEQUENCE [LARGE SCALE GENOMIC DNA]</scope>
    <source>
        <strain evidence="3">MY3</strain>
    </source>
</reference>
<proteinExistence type="predicted"/>
<dbReference type="AlphaFoldDB" id="A0A654M072"/>
<dbReference type="EC" id="5.4.99.2" evidence="2"/>
<dbReference type="EMBL" id="CP012850">
    <property type="protein sequence ID" value="ALI36567.1"/>
    <property type="molecule type" value="Genomic_DNA"/>
</dbReference>
<accession>A0A654M072</accession>
<dbReference type="PANTHER" id="PTHR48101:SF4">
    <property type="entry name" value="METHYLMALONYL-COA MUTASE, MITOCHONDRIAL"/>
    <property type="match status" value="1"/>
</dbReference>
<organism evidence="2 3">
    <name type="scientific">Candidatus Nitrosocosmicus oleophilus</name>
    <dbReference type="NCBI Taxonomy" id="1353260"/>
    <lineage>
        <taxon>Archaea</taxon>
        <taxon>Nitrososphaerota</taxon>
        <taxon>Nitrososphaeria</taxon>
        <taxon>Nitrososphaerales</taxon>
        <taxon>Nitrososphaeraceae</taxon>
        <taxon>Candidatus Nitrosocosmicus</taxon>
    </lineage>
</organism>
<keyword evidence="2" id="KW-0413">Isomerase</keyword>
<feature type="domain" description="Methylmalonyl-CoA mutase alpha/beta chain catalytic" evidence="1">
    <location>
        <begin position="175"/>
        <end position="426"/>
    </location>
</feature>
<evidence type="ECO:0000313" key="2">
    <source>
        <dbReference type="EMBL" id="ALI36567.1"/>
    </source>
</evidence>
<dbReference type="Pfam" id="PF01642">
    <property type="entry name" value="MM_CoA_mutase"/>
    <property type="match status" value="1"/>
</dbReference>
<dbReference type="GO" id="GO:0031419">
    <property type="term" value="F:cobalamin binding"/>
    <property type="evidence" value="ECO:0007669"/>
    <property type="project" value="InterPro"/>
</dbReference>
<sequence length="572" mass="61078">MKLAVNAVAIGESSVSDFAAWRSLVDKELAGASFDKLVYRTPEDITIDPLYTERPAELPMPGMAPYVRGANAQNTAFGLCIRIDGDRTVATEELDGGATALWIDVGNDSALEAAAVAHADLVVDIAKSIPAQAIEWLAQRGVDKRIWIDIDPIMAVAQGVTPGNTLVKRLSHLPNLVSDTRERLPNARPLRVSTTILHSAGADAADELALGLSAGVAYLRALIAGGLPITEAARTLWLQLPVGRDTFGEICKIRAARVLWHKVLAVAGAPNEPPPPIHAVASSRTQTQRDPWVNMLRVTTEMFAAIIGGAQIVTPRPFDDQLAAVSALGRRVARNTVLILRDESHLGRVVDAAGGSYYIETRTDALAREAWKRFTAIEKDGGITELVGSGALRARLDAAWTRRAAHLAKRKEPVLGVSEFAHVGEKLPAAPIPTAPLLVSSALVEHRDAEMFEAMRARIEALPFDVMLLALGPPAEHRARISYSAGLFGIVGIRTREATSPQRADVAVICGSDERYTAEAAGVARALKSAGVRKVVLAGRPGALETELRAAGVEAFVFVGCDVLATMEELLL</sequence>
<gene>
    <name evidence="2" type="primary">mutA</name>
    <name evidence="2" type="ORF">NMY3_02371</name>
</gene>
<dbReference type="Proteomes" id="UP000058925">
    <property type="component" value="Chromosome"/>
</dbReference>
<dbReference type="GO" id="GO:0004494">
    <property type="term" value="F:methylmalonyl-CoA mutase activity"/>
    <property type="evidence" value="ECO:0007669"/>
    <property type="project" value="UniProtKB-EC"/>
</dbReference>
<dbReference type="Gene3D" id="3.40.50.280">
    <property type="entry name" value="Cobalamin-binding domain"/>
    <property type="match status" value="1"/>
</dbReference>
<dbReference type="InterPro" id="IPR006099">
    <property type="entry name" value="MeMalonylCoA_mutase_a/b_cat"/>
</dbReference>
<dbReference type="PANTHER" id="PTHR48101">
    <property type="entry name" value="METHYLMALONYL-COA MUTASE, MITOCHONDRIAL-RELATED"/>
    <property type="match status" value="1"/>
</dbReference>
<dbReference type="GO" id="GO:0005737">
    <property type="term" value="C:cytoplasm"/>
    <property type="evidence" value="ECO:0007669"/>
    <property type="project" value="TreeGrafter"/>
</dbReference>
<name>A0A654M072_9ARCH</name>
<dbReference type="Gene3D" id="3.20.20.240">
    <property type="entry name" value="Methylmalonyl-CoA mutase"/>
    <property type="match status" value="1"/>
</dbReference>
<evidence type="ECO:0000259" key="1">
    <source>
        <dbReference type="Pfam" id="PF01642"/>
    </source>
</evidence>
<evidence type="ECO:0000313" key="3">
    <source>
        <dbReference type="Proteomes" id="UP000058925"/>
    </source>
</evidence>
<dbReference type="InterPro" id="IPR016176">
    <property type="entry name" value="Cbl-dep_enz_cat"/>
</dbReference>
<dbReference type="GO" id="GO:0019678">
    <property type="term" value="P:propionate metabolic process, methylmalonyl pathway"/>
    <property type="evidence" value="ECO:0007669"/>
    <property type="project" value="TreeGrafter"/>
</dbReference>
<keyword evidence="3" id="KW-1185">Reference proteome</keyword>
<dbReference type="KEGG" id="taa:NMY3_02371"/>